<name>A0A7J0DNR5_9ERIC</name>
<comment type="caution">
    <text evidence="2">The sequence shown here is derived from an EMBL/GenBank/DDBJ whole genome shotgun (WGS) entry which is preliminary data.</text>
</comment>
<evidence type="ECO:0000256" key="1">
    <source>
        <dbReference type="SAM" id="MobiDB-lite"/>
    </source>
</evidence>
<accession>A0A7J0DNR5</accession>
<keyword evidence="3" id="KW-1185">Reference proteome</keyword>
<dbReference type="OrthoDB" id="1740536at2759"/>
<feature type="region of interest" description="Disordered" evidence="1">
    <location>
        <begin position="160"/>
        <end position="180"/>
    </location>
</feature>
<feature type="compositionally biased region" description="Basic and acidic residues" evidence="1">
    <location>
        <begin position="44"/>
        <end position="60"/>
    </location>
</feature>
<sequence>MPRDLIPQETILRITAPAKNGESDVDRQALLLPGVKGAYLRQNPDRPVKLQRAESREIRRGRSPRRNNQAEEYFPLLYHPPKGNKAPEGVCERFNQAILEVEDPSDKVVIMALMEGLRPGLLFNSLSKNVLEPLSVLPNKADKYIAAEELVEAKRRRKYVANRQPPNSPERRYGDNRPTAGDIQVIHGSFGSGGCTSSSKKRHVRNAQGRAKEEVYNLSSSLLGKVAPLIAEVKEQY</sequence>
<dbReference type="EMBL" id="BJWL01000324">
    <property type="protein sequence ID" value="GFS39231.1"/>
    <property type="molecule type" value="Genomic_DNA"/>
</dbReference>
<dbReference type="AlphaFoldDB" id="A0A7J0DNR5"/>
<organism evidence="2 3">
    <name type="scientific">Actinidia rufa</name>
    <dbReference type="NCBI Taxonomy" id="165716"/>
    <lineage>
        <taxon>Eukaryota</taxon>
        <taxon>Viridiplantae</taxon>
        <taxon>Streptophyta</taxon>
        <taxon>Embryophyta</taxon>
        <taxon>Tracheophyta</taxon>
        <taxon>Spermatophyta</taxon>
        <taxon>Magnoliopsida</taxon>
        <taxon>eudicotyledons</taxon>
        <taxon>Gunneridae</taxon>
        <taxon>Pentapetalae</taxon>
        <taxon>asterids</taxon>
        <taxon>Ericales</taxon>
        <taxon>Actinidiaceae</taxon>
        <taxon>Actinidia</taxon>
    </lineage>
</organism>
<protein>
    <submittedName>
        <fullName evidence="2">Uncharacterized protein</fullName>
    </submittedName>
</protein>
<evidence type="ECO:0000313" key="2">
    <source>
        <dbReference type="EMBL" id="GFS39231.1"/>
    </source>
</evidence>
<gene>
    <name evidence="2" type="ORF">Acr_00g0061810</name>
</gene>
<proteinExistence type="predicted"/>
<reference evidence="3" key="1">
    <citation type="submission" date="2019-07" db="EMBL/GenBank/DDBJ databases">
        <title>De Novo Assembly of kiwifruit Actinidia rufa.</title>
        <authorList>
            <person name="Sugita-Konishi S."/>
            <person name="Sato K."/>
            <person name="Mori E."/>
            <person name="Abe Y."/>
            <person name="Kisaki G."/>
            <person name="Hamano K."/>
            <person name="Suezawa K."/>
            <person name="Otani M."/>
            <person name="Fukuda T."/>
            <person name="Manabe T."/>
            <person name="Gomi K."/>
            <person name="Tabuchi M."/>
            <person name="Akimitsu K."/>
            <person name="Kataoka I."/>
        </authorList>
    </citation>
    <scope>NUCLEOTIDE SEQUENCE [LARGE SCALE GENOMIC DNA]</scope>
    <source>
        <strain evidence="3">cv. Fuchu</strain>
    </source>
</reference>
<feature type="region of interest" description="Disordered" evidence="1">
    <location>
        <begin position="44"/>
        <end position="71"/>
    </location>
</feature>
<dbReference type="Proteomes" id="UP000585474">
    <property type="component" value="Unassembled WGS sequence"/>
</dbReference>
<evidence type="ECO:0000313" key="3">
    <source>
        <dbReference type="Proteomes" id="UP000585474"/>
    </source>
</evidence>